<dbReference type="AlphaFoldDB" id="A0A512N898"/>
<comment type="caution">
    <text evidence="3">The sequence shown here is derived from an EMBL/GenBank/DDBJ whole genome shotgun (WGS) entry which is preliminary data.</text>
</comment>
<accession>A0A512N898</accession>
<evidence type="ECO:0000313" key="4">
    <source>
        <dbReference type="Proteomes" id="UP000321058"/>
    </source>
</evidence>
<protein>
    <recommendedName>
        <fullName evidence="5">Plasmid stabilization protein</fullName>
    </recommendedName>
</protein>
<proteinExistence type="inferred from homology"/>
<dbReference type="Proteomes" id="UP000321058">
    <property type="component" value="Unassembled WGS sequence"/>
</dbReference>
<evidence type="ECO:0000313" key="3">
    <source>
        <dbReference type="EMBL" id="GEP55133.1"/>
    </source>
</evidence>
<dbReference type="Pfam" id="PF05016">
    <property type="entry name" value="ParE_toxin"/>
    <property type="match status" value="1"/>
</dbReference>
<name>A0A512N898_9HYPH</name>
<dbReference type="PANTHER" id="PTHR33755">
    <property type="entry name" value="TOXIN PARE1-RELATED"/>
    <property type="match status" value="1"/>
</dbReference>
<gene>
    <name evidence="3" type="ORF">RSO01_22990</name>
</gene>
<dbReference type="Gene3D" id="3.30.2310.20">
    <property type="entry name" value="RelE-like"/>
    <property type="match status" value="1"/>
</dbReference>
<dbReference type="RefSeq" id="WP_147149236.1">
    <property type="nucleotide sequence ID" value="NZ_BKAJ01000034.1"/>
</dbReference>
<dbReference type="InterPro" id="IPR007712">
    <property type="entry name" value="RelE/ParE_toxin"/>
</dbReference>
<comment type="similarity">
    <text evidence="1">Belongs to the RelE toxin family.</text>
</comment>
<organism evidence="3 4">
    <name type="scientific">Reyranella soli</name>
    <dbReference type="NCBI Taxonomy" id="1230389"/>
    <lineage>
        <taxon>Bacteria</taxon>
        <taxon>Pseudomonadati</taxon>
        <taxon>Pseudomonadota</taxon>
        <taxon>Alphaproteobacteria</taxon>
        <taxon>Hyphomicrobiales</taxon>
        <taxon>Reyranellaceae</taxon>
        <taxon>Reyranella</taxon>
    </lineage>
</organism>
<evidence type="ECO:0000256" key="1">
    <source>
        <dbReference type="ARBA" id="ARBA00006226"/>
    </source>
</evidence>
<sequence length="97" mass="11345">MAELFVSRRAEADLREIWRYIASDNSTAADRVLLRIDAKLQILRQFPQIGALRNDIRRGMRMLVEGNYLLLYEYDSRKDEVDLIAVIDGRRELSGLF</sequence>
<dbReference type="PANTHER" id="PTHR33755:SF6">
    <property type="entry name" value="PLASMID STABILIZATION SYSTEM PROTEIN"/>
    <property type="match status" value="1"/>
</dbReference>
<dbReference type="InterPro" id="IPR051803">
    <property type="entry name" value="TA_system_RelE-like_toxin"/>
</dbReference>
<evidence type="ECO:0008006" key="5">
    <source>
        <dbReference type="Google" id="ProtNLM"/>
    </source>
</evidence>
<dbReference type="EMBL" id="BKAJ01000034">
    <property type="protein sequence ID" value="GEP55133.1"/>
    <property type="molecule type" value="Genomic_DNA"/>
</dbReference>
<keyword evidence="4" id="KW-1185">Reference proteome</keyword>
<dbReference type="InterPro" id="IPR035093">
    <property type="entry name" value="RelE/ParE_toxin_dom_sf"/>
</dbReference>
<dbReference type="OrthoDB" id="8369899at2"/>
<evidence type="ECO:0000256" key="2">
    <source>
        <dbReference type="ARBA" id="ARBA00022649"/>
    </source>
</evidence>
<reference evidence="3 4" key="1">
    <citation type="submission" date="2019-07" db="EMBL/GenBank/DDBJ databases">
        <title>Whole genome shotgun sequence of Reyranella soli NBRC 108950.</title>
        <authorList>
            <person name="Hosoyama A."/>
            <person name="Uohara A."/>
            <person name="Ohji S."/>
            <person name="Ichikawa N."/>
        </authorList>
    </citation>
    <scope>NUCLEOTIDE SEQUENCE [LARGE SCALE GENOMIC DNA]</scope>
    <source>
        <strain evidence="3 4">NBRC 108950</strain>
    </source>
</reference>
<keyword evidence="2" id="KW-1277">Toxin-antitoxin system</keyword>